<sequence>MFMFSGVTPPSSFQTKEWIREPNIKCNILIANGKPGHILLPAPNGISSKFRPLTSSSDPKNLSGLNESGSSHILGSLPMAHALTSTCAPFGTVEPSISTSDSAFRGSSKGTAGCIRNVSLIMACK</sequence>
<proteinExistence type="predicted"/>
<evidence type="ECO:0000313" key="2">
    <source>
        <dbReference type="Proteomes" id="UP000238479"/>
    </source>
</evidence>
<evidence type="ECO:0000313" key="1">
    <source>
        <dbReference type="EMBL" id="PRQ17923.1"/>
    </source>
</evidence>
<keyword evidence="2" id="KW-1185">Reference proteome</keyword>
<dbReference type="Proteomes" id="UP000238479">
    <property type="component" value="Chromosome 7"/>
</dbReference>
<dbReference type="EMBL" id="PDCK01000045">
    <property type="protein sequence ID" value="PRQ17923.1"/>
    <property type="molecule type" value="Genomic_DNA"/>
</dbReference>
<gene>
    <name evidence="1" type="ORF">RchiOBHm_Chr7g0200261</name>
</gene>
<protein>
    <submittedName>
        <fullName evidence="1">Uncharacterized protein</fullName>
    </submittedName>
</protein>
<name>A0A2P6P7L1_ROSCH</name>
<accession>A0A2P6P7L1</accession>
<comment type="caution">
    <text evidence="1">The sequence shown here is derived from an EMBL/GenBank/DDBJ whole genome shotgun (WGS) entry which is preliminary data.</text>
</comment>
<dbReference type="AlphaFoldDB" id="A0A2P6P7L1"/>
<organism evidence="1 2">
    <name type="scientific">Rosa chinensis</name>
    <name type="common">China rose</name>
    <dbReference type="NCBI Taxonomy" id="74649"/>
    <lineage>
        <taxon>Eukaryota</taxon>
        <taxon>Viridiplantae</taxon>
        <taxon>Streptophyta</taxon>
        <taxon>Embryophyta</taxon>
        <taxon>Tracheophyta</taxon>
        <taxon>Spermatophyta</taxon>
        <taxon>Magnoliopsida</taxon>
        <taxon>eudicotyledons</taxon>
        <taxon>Gunneridae</taxon>
        <taxon>Pentapetalae</taxon>
        <taxon>rosids</taxon>
        <taxon>fabids</taxon>
        <taxon>Rosales</taxon>
        <taxon>Rosaceae</taxon>
        <taxon>Rosoideae</taxon>
        <taxon>Rosoideae incertae sedis</taxon>
        <taxon>Rosa</taxon>
    </lineage>
</organism>
<reference evidence="1 2" key="1">
    <citation type="journal article" date="2018" name="Nat. Genet.">
        <title>The Rosa genome provides new insights in the design of modern roses.</title>
        <authorList>
            <person name="Bendahmane M."/>
        </authorList>
    </citation>
    <scope>NUCLEOTIDE SEQUENCE [LARGE SCALE GENOMIC DNA]</scope>
    <source>
        <strain evidence="2">cv. Old Blush</strain>
    </source>
</reference>
<dbReference type="Gramene" id="PRQ17923">
    <property type="protein sequence ID" value="PRQ17923"/>
    <property type="gene ID" value="RchiOBHm_Chr7g0200261"/>
</dbReference>
<dbReference type="OMA" id="EPNIKCN"/>